<evidence type="ECO:0000313" key="2">
    <source>
        <dbReference type="Proteomes" id="UP001165986"/>
    </source>
</evidence>
<dbReference type="RefSeq" id="WP_191757048.1">
    <property type="nucleotide sequence ID" value="NZ_VJXY01000006.1"/>
</dbReference>
<proteinExistence type="predicted"/>
<dbReference type="Pfam" id="PF21826">
    <property type="entry name" value="DUF6887"/>
    <property type="match status" value="1"/>
</dbReference>
<sequence length="81" mass="9066">MSKPNFDAMTKAELCAYVIAHQDDQEAFYALVDRLTAKPPSGTYPASMTPEEIHKAILDIIQQKQRCLRRAAPTQDSEKTA</sequence>
<accession>A0AA40VQ12</accession>
<protein>
    <submittedName>
        <fullName evidence="1">Uncharacterized protein</fullName>
    </submittedName>
</protein>
<evidence type="ECO:0000313" key="1">
    <source>
        <dbReference type="EMBL" id="MBD6615809.1"/>
    </source>
</evidence>
<comment type="caution">
    <text evidence="1">The sequence shown here is derived from an EMBL/GenBank/DDBJ whole genome shotgun (WGS) entry which is preliminary data.</text>
</comment>
<reference evidence="1" key="1">
    <citation type="submission" date="2019-07" db="EMBL/GenBank/DDBJ databases">
        <title>Toxilogical consequences of a new and cryptic species of cyanobacteria (Komarekiella delphini-convector) recovered from the epidermis of a bottlenose dolphin and 1500 ft. in the air.</title>
        <authorList>
            <person name="Brown A.O."/>
            <person name="Dvorak P."/>
            <person name="Villanueva C.D."/>
            <person name="Foss A.J."/>
            <person name="Garvey A.D."/>
            <person name="Gibson Q.A."/>
            <person name="Johansen J.R."/>
            <person name="Casamatta D.A."/>
        </authorList>
    </citation>
    <scope>NUCLEOTIDE SEQUENCE</scope>
    <source>
        <strain evidence="1">SJRDD-AB1</strain>
    </source>
</reference>
<dbReference type="InterPro" id="IPR054053">
    <property type="entry name" value="DUF6887"/>
</dbReference>
<dbReference type="Proteomes" id="UP001165986">
    <property type="component" value="Unassembled WGS sequence"/>
</dbReference>
<organism evidence="1 2">
    <name type="scientific">Komarekiella delphini-convector SJRDD-AB1</name>
    <dbReference type="NCBI Taxonomy" id="2593771"/>
    <lineage>
        <taxon>Bacteria</taxon>
        <taxon>Bacillati</taxon>
        <taxon>Cyanobacteriota</taxon>
        <taxon>Cyanophyceae</taxon>
        <taxon>Nostocales</taxon>
        <taxon>Nostocaceae</taxon>
        <taxon>Komarekiella</taxon>
        <taxon>Komarekiella delphini-convector</taxon>
    </lineage>
</organism>
<name>A0AA40VQ12_9NOST</name>
<gene>
    <name evidence="1" type="ORF">FNW02_08190</name>
</gene>
<dbReference type="EMBL" id="VJXY01000006">
    <property type="protein sequence ID" value="MBD6615809.1"/>
    <property type="molecule type" value="Genomic_DNA"/>
</dbReference>
<keyword evidence="2" id="KW-1185">Reference proteome</keyword>
<dbReference type="AlphaFoldDB" id="A0AA40VQ12"/>